<dbReference type="RefSeq" id="WP_130390264.1">
    <property type="nucleotide sequence ID" value="NZ_SGXM01000001.1"/>
</dbReference>
<dbReference type="InterPro" id="IPR052919">
    <property type="entry name" value="TA_system_RNase"/>
</dbReference>
<dbReference type="AlphaFoldDB" id="A0A4Q7S7A1"/>
<name>A0A4Q7S7A1_9BURK</name>
<dbReference type="InterPro" id="IPR002716">
    <property type="entry name" value="PIN_dom"/>
</dbReference>
<proteinExistence type="predicted"/>
<reference evidence="2 3" key="1">
    <citation type="journal article" date="2015" name="Stand. Genomic Sci.">
        <title>Genomic Encyclopedia of Bacterial and Archaeal Type Strains, Phase III: the genomes of soil and plant-associated and newly described type strains.</title>
        <authorList>
            <person name="Whitman W.B."/>
            <person name="Woyke T."/>
            <person name="Klenk H.P."/>
            <person name="Zhou Y."/>
            <person name="Lilburn T.G."/>
            <person name="Beck B.J."/>
            <person name="De Vos P."/>
            <person name="Vandamme P."/>
            <person name="Eisen J.A."/>
            <person name="Garrity G."/>
            <person name="Hugenholtz P."/>
            <person name="Kyrpides N.C."/>
        </authorList>
    </citation>
    <scope>NUCLEOTIDE SEQUENCE [LARGE SCALE GENOMIC DNA]</scope>
    <source>
        <strain evidence="2 3">ASC-9842</strain>
    </source>
</reference>
<sequence>MRILLDTHIFLWAVSDDPKLSKKAQQLIVDAREVYVSAATIWEISIKAGLDKIEGDVDELVAEIGAAGFRELPVTSAHAATVRSLPYHHRDPFDRLLVAQAITEPLRLLSADEHVWKYSDLVIRA</sequence>
<dbReference type="SUPFAM" id="SSF88723">
    <property type="entry name" value="PIN domain-like"/>
    <property type="match status" value="1"/>
</dbReference>
<evidence type="ECO:0000259" key="1">
    <source>
        <dbReference type="Pfam" id="PF01850"/>
    </source>
</evidence>
<organism evidence="2 3">
    <name type="scientific">Cupriavidus agavae</name>
    <dbReference type="NCBI Taxonomy" id="1001822"/>
    <lineage>
        <taxon>Bacteria</taxon>
        <taxon>Pseudomonadati</taxon>
        <taxon>Pseudomonadota</taxon>
        <taxon>Betaproteobacteria</taxon>
        <taxon>Burkholderiales</taxon>
        <taxon>Burkholderiaceae</taxon>
        <taxon>Cupriavidus</taxon>
    </lineage>
</organism>
<dbReference type="OrthoDB" id="9798990at2"/>
<keyword evidence="3" id="KW-1185">Reference proteome</keyword>
<dbReference type="InterPro" id="IPR041705">
    <property type="entry name" value="PIN_Sll0205"/>
</dbReference>
<evidence type="ECO:0000313" key="2">
    <source>
        <dbReference type="EMBL" id="RZT42281.1"/>
    </source>
</evidence>
<dbReference type="CDD" id="cd09872">
    <property type="entry name" value="PIN_Sll0205-like"/>
    <property type="match status" value="1"/>
</dbReference>
<comment type="caution">
    <text evidence="2">The sequence shown here is derived from an EMBL/GenBank/DDBJ whole genome shotgun (WGS) entry which is preliminary data.</text>
</comment>
<accession>A0A4Q7S7A1</accession>
<protein>
    <submittedName>
        <fullName evidence="2">PIN domain nuclease of toxin-antitoxin system</fullName>
    </submittedName>
</protein>
<gene>
    <name evidence="2" type="ORF">EV147_1309</name>
</gene>
<dbReference type="Pfam" id="PF01850">
    <property type="entry name" value="PIN"/>
    <property type="match status" value="1"/>
</dbReference>
<dbReference type="Gene3D" id="3.40.50.1010">
    <property type="entry name" value="5'-nuclease"/>
    <property type="match status" value="1"/>
</dbReference>
<dbReference type="InterPro" id="IPR029060">
    <property type="entry name" value="PIN-like_dom_sf"/>
</dbReference>
<dbReference type="Proteomes" id="UP000291078">
    <property type="component" value="Unassembled WGS sequence"/>
</dbReference>
<dbReference type="PANTHER" id="PTHR36173:SF2">
    <property type="entry name" value="RIBONUCLEASE VAPC16"/>
    <property type="match status" value="1"/>
</dbReference>
<feature type="domain" description="PIN" evidence="1">
    <location>
        <begin position="3"/>
        <end position="114"/>
    </location>
</feature>
<dbReference type="PANTHER" id="PTHR36173">
    <property type="entry name" value="RIBONUCLEASE VAPC16-RELATED"/>
    <property type="match status" value="1"/>
</dbReference>
<dbReference type="EMBL" id="SGXM01000001">
    <property type="protein sequence ID" value="RZT42281.1"/>
    <property type="molecule type" value="Genomic_DNA"/>
</dbReference>
<evidence type="ECO:0000313" key="3">
    <source>
        <dbReference type="Proteomes" id="UP000291078"/>
    </source>
</evidence>